<dbReference type="EMBL" id="JABFCZ010000004">
    <property type="protein sequence ID" value="MBD1545544.1"/>
    <property type="molecule type" value="Genomic_DNA"/>
</dbReference>
<comment type="caution">
    <text evidence="1">The sequence shown here is derived from an EMBL/GenBank/DDBJ whole genome shotgun (WGS) entry which is preliminary data.</text>
</comment>
<proteinExistence type="predicted"/>
<dbReference type="InterPro" id="IPR006626">
    <property type="entry name" value="PbH1"/>
</dbReference>
<accession>A0A926S8V7</accession>
<gene>
    <name evidence="1" type="ORF">HK439_04675</name>
</gene>
<reference evidence="1" key="1">
    <citation type="submission" date="2020-05" db="EMBL/GenBank/DDBJ databases">
        <title>Identification of trans-AT polyketide cluster in two marine bacteria, producers of a novel glutaramide-containing polyketide sesbanimide D and analogs.</title>
        <authorList>
            <person name="Kacar D."/>
            <person name="Rodriguez P."/>
            <person name="Canedo L."/>
            <person name="Gonzalez E."/>
            <person name="Galan B."/>
            <person name="De La Calle F."/>
            <person name="Garcia J.L."/>
        </authorList>
    </citation>
    <scope>NUCLEOTIDE SEQUENCE</scope>
    <source>
        <strain evidence="1">PHM038</strain>
    </source>
</reference>
<dbReference type="SUPFAM" id="SSF51126">
    <property type="entry name" value="Pectin lyase-like"/>
    <property type="match status" value="1"/>
</dbReference>
<dbReference type="SMART" id="SM00710">
    <property type="entry name" value="PbH1"/>
    <property type="match status" value="22"/>
</dbReference>
<dbReference type="InterPro" id="IPR011050">
    <property type="entry name" value="Pectin_lyase_fold/virulence"/>
</dbReference>
<dbReference type="Proteomes" id="UP000598467">
    <property type="component" value="Unassembled WGS sequence"/>
</dbReference>
<evidence type="ECO:0008006" key="3">
    <source>
        <dbReference type="Google" id="ProtNLM"/>
    </source>
</evidence>
<evidence type="ECO:0000313" key="2">
    <source>
        <dbReference type="Proteomes" id="UP000598467"/>
    </source>
</evidence>
<dbReference type="RefSeq" id="WP_190290205.1">
    <property type="nucleotide sequence ID" value="NZ_JABFCZ010000004.1"/>
</dbReference>
<protein>
    <recommendedName>
        <fullName evidence="3">Autotransporter domain-containing protein</fullName>
    </recommendedName>
</protein>
<dbReference type="Gene3D" id="2.160.20.10">
    <property type="entry name" value="Single-stranded right-handed beta-helix, Pectin lyase-like"/>
    <property type="match status" value="1"/>
</dbReference>
<organism evidence="1 2">
    <name type="scientific">Roseibium aggregatum</name>
    <dbReference type="NCBI Taxonomy" id="187304"/>
    <lineage>
        <taxon>Bacteria</taxon>
        <taxon>Pseudomonadati</taxon>
        <taxon>Pseudomonadota</taxon>
        <taxon>Alphaproteobacteria</taxon>
        <taxon>Hyphomicrobiales</taxon>
        <taxon>Stappiaceae</taxon>
        <taxon>Roseibium</taxon>
    </lineage>
</organism>
<sequence>MSGIAQANSVGVRNGRIVLGGGRVGKVRVSGKVLARVDLPKSGQDIPVPPSRGGTVHITGEDVEIASGAEIDVSGTNGGGTALIGGAKHGGTLADDSTVGYLDRGDGTYSIAVGDNAGAAGNGFMPTADSLLIEAGATIDASSTDGDGGTVIAWGNNELNFHGLVDTMGGDNGGGNNGFVEMSTKGIGVTDGTVRTGYMLVDPGDVCVSTASTSGCTAGAFDLDDAIIEGVLNGGGTFELNTDTYGTSGTGRVDFGGGGNVIINNNTGTMGTFIIHAADTIHTQQVGFLTNGTTGTNYEWYAGSSSTASPVSSADIIHFGQVFNTGGGHVIFDAANDVSIGDPLTTSGGDVSLTARGGSGTSRVIFRTSDAHIDTSGGAISIQADNLQVNGSATFDPLISAGTGTVSIQSHTAGRTILLGGNSGSSLSINNDVLDRIAADTLSLGNSSAGSITIGSSIAPAQVNTLSLTTGGAVVDGNASGTDVTVDSLAVRAGSGISLDTAVSNLAFDNTSGNVDIANTGALTIASVDGLTGSSSAGTTALSAASPMTFAANVTSGGNLTATAGESGTVNTDNITVNAGVTVQSTGGNVTLQAGDDVIVGSGATVSANGSLNLTAGYNDTDSDGGVSLATTATLAGSPINLTAYDDITLGSGNQSGNTVNLNSSVGTINMNDGGTYSFTNLSATGNTALGGTYNSTGTQTFNGGTRLFSDTLLSSSGGGNITFNSTLNGSPVLTVNTSGTTAFNDTIGLSTRLGGLTTDAGGTTAFNTGVVSGVDIQGDAHFGDNVTVSGGGQIWALRGNSTFDGTLIGDVDVILRAFDTITFNDAVSFKGLQVTSGGQTNLNGGSVTTTEFGQAYFNDVVLGADTTLTSNDYVRFHNALDGAYDLTINAPGVTNFRGVIGGTTALASLTTDAAGTTLLEGGALTLSGNTLTFNDAVTLGVDTLITDAGDVTFNNTVDGAHDLTVNSGGTVSVNGLIGSTTALTSFAASADAVTIAATGGIAADNGAIDLSADSMSIAGAVNAGTGIVTLAPVTAGETISLGTETIGSLSLTDTELDLVTAGILRIGSSDAGSITFNDTISPANTSTLSLITGDEILDLNPGVDVQVSNLAIQSVNGIANNEILETEVDTVAALNTTGGGIAILETNNGGDLTIGTVDGVVGLRNTASTGFSPLLAIQLETTNGDLTVNNDIYTSRRNMFLVAQQGNGGAGDSTFINNANIIDADSGISASNAKIDIRANNIELNQGSTISAVNRVILEDDPSSTATVAIDLGGSDGVNTLGLTDAELDTVTAPGVLQIGHSGSGDITITDAITLDPAKVGALELRTGGSIIDSNAADPDITVGDLTIVSATGIGAADDLNVDATSVTFTNSTSGDVNITNTGSVTATGTSAVGSMAIGASIFNVANSASVTASGSIFVDAPTVNLDGNLTAPSGITGTATSVNVLGSTGGAELNDAVDVAAMGATVNVLGGTYNTIGGVVLDVAGLTMQNVDDVSNPVNIVNDAVVVPASPGFTVSADGVTLNGFSYSGTGGDPAILLTAGADNVTIENGTVTGTAAGGAGILIDNTVTTGLGLTVDNVTMSGVTGSGIEFDNALSGADIQILNSAISSDKTAILFNGNISNASQVTIQGNSQIAALVDAGGNDDGIKFLGDISGASTHILIEDNTDISGADRGIAFSGSVTDASVTIRANTIESLDLDGILFDASLTNATILIGGASAADGNSIAAAQDGMDIDVISGGSFTIANNSQIVGAAGDGIEFEQQISGGAQVNVSDNTLIQGQSQNGIVFERNINGASMVTIAGNTDIIGNQDGIAVRGNITGGSAFTVGGATSAQANGILGLGDGIQIGELDGGSVSILNNTGISGVGGDGIKFSNNITDGMIEISGNGPINGWYSGILFTYDGPAIIDNSMISIAGNTGITGQLDSGILVDASLINGTQFDITGNTNAGISPLPAIGGFFNGIEFSGDISDSGVLINGNQQIFGGYNGILFGPPEGIGNIDNSVITIADNTAIDGTLVDGVQVASRVTGGSEFSVAGNDAVTGGETGLDFLGVVLDSTVNVAGNTSIEGTIDDGIWFYRTVRNSSVNIGPATIDVGGTATTYGGNGTISGGTTGIETWILNNTDFTVANNTEITGGSSGIDFDAPVRVGSTVNIVGNTSVNGGDGGIAFWAPVTHSTVNIAGNDEIRGDTYEAIYFDYGIRHSTVNIGPATVAIDGTATSFGGNGTIRGGDDAIEFMYILDSNVTVAGNTSIEGDDDGIDANDKIEGGSTLTIAGNGSITGHGLFADPGKGITIDGPVTDSTVAVTGNTTILGETGDGLLFYSPVTDSIVTVAGNGAITGQDGHGVTFAGLIDPSTVDISGNTLINGMNGNGIDFSGGLIDTNVTIGQNDQVTGSQNAVFFNGLSGSTISVSDTSGTGGTNGFLLTNYGQGGSANTLSFANSSFTGTTGAGLSVINGDFSPALDIDIASTGGNTFTGAPSMYLSGPRLSLVGDTLGDTAFNAPGGGNFIVLANGGLFEPARPTIIDGNSATFDGVPVPAKSLPALIQSVEDRIIDFDDDMTLGQIFFLPLTPADVMNLQQRLNEFFGFSIGDIETTNIQAPGDWILRPPFPWIRPYGNPVDRTYRLGGCRPVLDDAGRIRSYACASFIDGPYPHMYMSALPFDVAAAN</sequence>
<evidence type="ECO:0000313" key="1">
    <source>
        <dbReference type="EMBL" id="MBD1545544.1"/>
    </source>
</evidence>
<name>A0A926S8V7_9HYPH</name>
<dbReference type="InterPro" id="IPR012334">
    <property type="entry name" value="Pectin_lyas_fold"/>
</dbReference>